<protein>
    <submittedName>
        <fullName evidence="1">Uncharacterized protein</fullName>
    </submittedName>
</protein>
<accession>A0A655XUC1</accession>
<dbReference type="EMBL" id="CWQY01000004">
    <property type="protein sequence ID" value="CSC20516.1"/>
    <property type="molecule type" value="Genomic_DNA"/>
</dbReference>
<reference evidence="1 2" key="1">
    <citation type="submission" date="2015-07" db="EMBL/GenBank/DDBJ databases">
        <authorList>
            <consortium name="Pathogen Informatics"/>
        </authorList>
    </citation>
    <scope>NUCLEOTIDE SEQUENCE [LARGE SCALE GENOMIC DNA]</scope>
    <source>
        <strain evidence="1 2">A316</strain>
    </source>
</reference>
<dbReference type="AlphaFoldDB" id="A0A655XUC1"/>
<name>A0A655XUC1_VIBCL</name>
<evidence type="ECO:0000313" key="1">
    <source>
        <dbReference type="EMBL" id="CSC20516.1"/>
    </source>
</evidence>
<proteinExistence type="predicted"/>
<gene>
    <name evidence="1" type="ORF">ERS013200_00811</name>
</gene>
<organism evidence="1 2">
    <name type="scientific">Vibrio cholerae</name>
    <dbReference type="NCBI Taxonomy" id="666"/>
    <lineage>
        <taxon>Bacteria</taxon>
        <taxon>Pseudomonadati</taxon>
        <taxon>Pseudomonadota</taxon>
        <taxon>Gammaproteobacteria</taxon>
        <taxon>Vibrionales</taxon>
        <taxon>Vibrionaceae</taxon>
        <taxon>Vibrio</taxon>
    </lineage>
</organism>
<dbReference type="Proteomes" id="UP000041770">
    <property type="component" value="Unassembled WGS sequence"/>
</dbReference>
<evidence type="ECO:0000313" key="2">
    <source>
        <dbReference type="Proteomes" id="UP000041770"/>
    </source>
</evidence>
<sequence>MKKMPPVKKFAVGVLAETSSITNNRLPAAPFSGRLPARLAEPNATRFLFTSVTTELL</sequence>